<feature type="compositionally biased region" description="Basic and acidic residues" evidence="1">
    <location>
        <begin position="68"/>
        <end position="79"/>
    </location>
</feature>
<gene>
    <name evidence="2" type="ORF">KSP39_PZI022453</name>
</gene>
<dbReference type="EMBL" id="JBBWWQ010000020">
    <property type="protein sequence ID" value="KAK8916339.1"/>
    <property type="molecule type" value="Genomic_DNA"/>
</dbReference>
<name>A0AAP0AV56_9ASPA</name>
<keyword evidence="3" id="KW-1185">Reference proteome</keyword>
<evidence type="ECO:0000313" key="3">
    <source>
        <dbReference type="Proteomes" id="UP001418222"/>
    </source>
</evidence>
<evidence type="ECO:0000256" key="1">
    <source>
        <dbReference type="SAM" id="MobiDB-lite"/>
    </source>
</evidence>
<protein>
    <submittedName>
        <fullName evidence="2">Uncharacterized protein</fullName>
    </submittedName>
</protein>
<reference evidence="2 3" key="1">
    <citation type="journal article" date="2022" name="Nat. Plants">
        <title>Genomes of leafy and leafless Platanthera orchids illuminate the evolution of mycoheterotrophy.</title>
        <authorList>
            <person name="Li M.H."/>
            <person name="Liu K.W."/>
            <person name="Li Z."/>
            <person name="Lu H.C."/>
            <person name="Ye Q.L."/>
            <person name="Zhang D."/>
            <person name="Wang J.Y."/>
            <person name="Li Y.F."/>
            <person name="Zhong Z.M."/>
            <person name="Liu X."/>
            <person name="Yu X."/>
            <person name="Liu D.K."/>
            <person name="Tu X.D."/>
            <person name="Liu B."/>
            <person name="Hao Y."/>
            <person name="Liao X.Y."/>
            <person name="Jiang Y.T."/>
            <person name="Sun W.H."/>
            <person name="Chen J."/>
            <person name="Chen Y.Q."/>
            <person name="Ai Y."/>
            <person name="Zhai J.W."/>
            <person name="Wu S.S."/>
            <person name="Zhou Z."/>
            <person name="Hsiao Y.Y."/>
            <person name="Wu W.L."/>
            <person name="Chen Y.Y."/>
            <person name="Lin Y.F."/>
            <person name="Hsu J.L."/>
            <person name="Li C.Y."/>
            <person name="Wang Z.W."/>
            <person name="Zhao X."/>
            <person name="Zhong W.Y."/>
            <person name="Ma X.K."/>
            <person name="Ma L."/>
            <person name="Huang J."/>
            <person name="Chen G.Z."/>
            <person name="Huang M.Z."/>
            <person name="Huang L."/>
            <person name="Peng D.H."/>
            <person name="Luo Y.B."/>
            <person name="Zou S.Q."/>
            <person name="Chen S.P."/>
            <person name="Lan S."/>
            <person name="Tsai W.C."/>
            <person name="Van de Peer Y."/>
            <person name="Liu Z.J."/>
        </authorList>
    </citation>
    <scope>NUCLEOTIDE SEQUENCE [LARGE SCALE GENOMIC DNA]</scope>
    <source>
        <strain evidence="2">Lor287</strain>
    </source>
</reference>
<organism evidence="2 3">
    <name type="scientific">Platanthera zijinensis</name>
    <dbReference type="NCBI Taxonomy" id="2320716"/>
    <lineage>
        <taxon>Eukaryota</taxon>
        <taxon>Viridiplantae</taxon>
        <taxon>Streptophyta</taxon>
        <taxon>Embryophyta</taxon>
        <taxon>Tracheophyta</taxon>
        <taxon>Spermatophyta</taxon>
        <taxon>Magnoliopsida</taxon>
        <taxon>Liliopsida</taxon>
        <taxon>Asparagales</taxon>
        <taxon>Orchidaceae</taxon>
        <taxon>Orchidoideae</taxon>
        <taxon>Orchideae</taxon>
        <taxon>Orchidinae</taxon>
        <taxon>Platanthera</taxon>
    </lineage>
</organism>
<dbReference type="AlphaFoldDB" id="A0AAP0AV56"/>
<sequence length="89" mass="10508">MVSSRSLFRLDREGSMHKRKPESDFLNLRSQIRKRPRLRASTSSTPDVALFEPQCPKKYRRNSVGEENLPKYHEPEKNHNLRKTGCNRL</sequence>
<proteinExistence type="predicted"/>
<feature type="region of interest" description="Disordered" evidence="1">
    <location>
        <begin position="1"/>
        <end position="89"/>
    </location>
</feature>
<dbReference type="Proteomes" id="UP001418222">
    <property type="component" value="Unassembled WGS sequence"/>
</dbReference>
<evidence type="ECO:0000313" key="2">
    <source>
        <dbReference type="EMBL" id="KAK8916339.1"/>
    </source>
</evidence>
<accession>A0AAP0AV56</accession>
<comment type="caution">
    <text evidence="2">The sequence shown here is derived from an EMBL/GenBank/DDBJ whole genome shotgun (WGS) entry which is preliminary data.</text>
</comment>